<protein>
    <recommendedName>
        <fullName evidence="4">AMP-dependent synthetase/ligase domain-containing protein</fullName>
    </recommendedName>
</protein>
<comment type="similarity">
    <text evidence="1">Belongs to the ATP-dependent AMP-binding enzyme family.</text>
</comment>
<dbReference type="EMBL" id="BMFW01000057">
    <property type="protein sequence ID" value="GGI03032.1"/>
    <property type="molecule type" value="Genomic_DNA"/>
</dbReference>
<name>A0ABQ2AZB2_9MICC</name>
<dbReference type="Pfam" id="PF00501">
    <property type="entry name" value="AMP-binding"/>
    <property type="match status" value="1"/>
</dbReference>
<dbReference type="InterPro" id="IPR000873">
    <property type="entry name" value="AMP-dep_synth/lig_dom"/>
</dbReference>
<feature type="domain" description="AMP-dependent synthetase/ligase" evidence="4">
    <location>
        <begin position="16"/>
        <end position="287"/>
    </location>
</feature>
<keyword evidence="2" id="KW-0436">Ligase</keyword>
<keyword evidence="6" id="KW-1185">Reference proteome</keyword>
<dbReference type="Proteomes" id="UP000643279">
    <property type="component" value="Unassembled WGS sequence"/>
</dbReference>
<proteinExistence type="inferred from homology"/>
<dbReference type="InterPro" id="IPR042099">
    <property type="entry name" value="ANL_N_sf"/>
</dbReference>
<reference evidence="6" key="1">
    <citation type="journal article" date="2019" name="Int. J. Syst. Evol. Microbiol.">
        <title>The Global Catalogue of Microorganisms (GCM) 10K type strain sequencing project: providing services to taxonomists for standard genome sequencing and annotation.</title>
        <authorList>
            <consortium name="The Broad Institute Genomics Platform"/>
            <consortium name="The Broad Institute Genome Sequencing Center for Infectious Disease"/>
            <person name="Wu L."/>
            <person name="Ma J."/>
        </authorList>
    </citation>
    <scope>NUCLEOTIDE SEQUENCE [LARGE SCALE GENOMIC DNA]</scope>
    <source>
        <strain evidence="6">CGMCC 1.12778</strain>
    </source>
</reference>
<evidence type="ECO:0000259" key="4">
    <source>
        <dbReference type="Pfam" id="PF00501"/>
    </source>
</evidence>
<sequence>MTAQLELAGVPFAWGLADYGDAPAIITDRVTVTYRELAERVEALGRRLGTERRLLALPGSNDVESLVAYLAALVGGHPLILLPEDKHSALEALVTAYDPDVVLRPANGEISLVERRQGSRHELHPDLALLLSTSGSTGSPKLVRLSHGNLQANAESIASYLGITAEDRAATTLPMSYCYGLSVVNSHLSRGASLVLTGLSVVDPCFWELFRQQHCTSFAAVPYTFELLDRVGFGDMDLPHLRYITQAGGRLASDQVRRYAQLGGRRGWDLFVMYGQTEATARMAYLPPHLAADHHGIAHRRPGAEERLGPVRSGGPAQPVRQDRGPAR</sequence>
<evidence type="ECO:0000256" key="1">
    <source>
        <dbReference type="ARBA" id="ARBA00006432"/>
    </source>
</evidence>
<dbReference type="PANTHER" id="PTHR43201:SF5">
    <property type="entry name" value="MEDIUM-CHAIN ACYL-COA LIGASE ACSF2, MITOCHONDRIAL"/>
    <property type="match status" value="1"/>
</dbReference>
<accession>A0ABQ2AZB2</accession>
<gene>
    <name evidence="5" type="ORF">GCM10007170_46100</name>
</gene>
<evidence type="ECO:0000313" key="6">
    <source>
        <dbReference type="Proteomes" id="UP000643279"/>
    </source>
</evidence>
<evidence type="ECO:0000256" key="3">
    <source>
        <dbReference type="SAM" id="MobiDB-lite"/>
    </source>
</evidence>
<organism evidence="5 6">
    <name type="scientific">Arthrobacter liuii</name>
    <dbReference type="NCBI Taxonomy" id="1476996"/>
    <lineage>
        <taxon>Bacteria</taxon>
        <taxon>Bacillati</taxon>
        <taxon>Actinomycetota</taxon>
        <taxon>Actinomycetes</taxon>
        <taxon>Micrococcales</taxon>
        <taxon>Micrococcaceae</taxon>
        <taxon>Arthrobacter</taxon>
    </lineage>
</organism>
<dbReference type="PANTHER" id="PTHR43201">
    <property type="entry name" value="ACYL-COA SYNTHETASE"/>
    <property type="match status" value="1"/>
</dbReference>
<dbReference type="Gene3D" id="3.40.50.12780">
    <property type="entry name" value="N-terminal domain of ligase-like"/>
    <property type="match status" value="1"/>
</dbReference>
<feature type="region of interest" description="Disordered" evidence="3">
    <location>
        <begin position="304"/>
        <end position="328"/>
    </location>
</feature>
<comment type="caution">
    <text evidence="5">The sequence shown here is derived from an EMBL/GenBank/DDBJ whole genome shotgun (WGS) entry which is preliminary data.</text>
</comment>
<evidence type="ECO:0000256" key="2">
    <source>
        <dbReference type="ARBA" id="ARBA00022598"/>
    </source>
</evidence>
<evidence type="ECO:0000313" key="5">
    <source>
        <dbReference type="EMBL" id="GGI03032.1"/>
    </source>
</evidence>
<dbReference type="RefSeq" id="WP_229748719.1">
    <property type="nucleotide sequence ID" value="NZ_BMFW01000057.1"/>
</dbReference>
<dbReference type="SUPFAM" id="SSF56801">
    <property type="entry name" value="Acetyl-CoA synthetase-like"/>
    <property type="match status" value="1"/>
</dbReference>